<keyword evidence="3" id="KW-0804">Transcription</keyword>
<evidence type="ECO:0000256" key="3">
    <source>
        <dbReference type="ARBA" id="ARBA00023163"/>
    </source>
</evidence>
<dbReference type="CDD" id="cd00090">
    <property type="entry name" value="HTH_ARSR"/>
    <property type="match status" value="1"/>
</dbReference>
<dbReference type="Proteomes" id="UP000074294">
    <property type="component" value="Unassembled WGS sequence"/>
</dbReference>
<dbReference type="PANTHER" id="PTHR43132:SF2">
    <property type="entry name" value="ARSENICAL RESISTANCE OPERON REPRESSOR ARSR-RELATED"/>
    <property type="match status" value="1"/>
</dbReference>
<dbReference type="GO" id="GO:0003677">
    <property type="term" value="F:DNA binding"/>
    <property type="evidence" value="ECO:0007669"/>
    <property type="project" value="UniProtKB-KW"/>
</dbReference>
<protein>
    <recommendedName>
        <fullName evidence="4">HTH arsR-type domain-containing protein</fullName>
    </recommendedName>
</protein>
<reference evidence="5 6" key="1">
    <citation type="journal article" date="2016" name="Nat. Microbiol.">
        <title>Genomic inference of the metabolism of cosmopolitan subsurface Archaea, Hadesarchaea.</title>
        <authorList>
            <person name="Baker B.J."/>
            <person name="Saw J.H."/>
            <person name="Lind A.E."/>
            <person name="Lazar C.S."/>
            <person name="Hinrichs K.-U."/>
            <person name="Teske A.P."/>
            <person name="Ettema T.J."/>
        </authorList>
    </citation>
    <scope>NUCLEOTIDE SEQUENCE [LARGE SCALE GENOMIC DNA]</scope>
</reference>
<gene>
    <name evidence="5" type="ORF">APZ16_04930</name>
</gene>
<dbReference type="PANTHER" id="PTHR43132">
    <property type="entry name" value="ARSENICAL RESISTANCE OPERON REPRESSOR ARSR-RELATED"/>
    <property type="match status" value="1"/>
</dbReference>
<sequence length="125" mass="14639">MVKKFQRLDLRIPPDYSLSVEVLKKMEKEIQCDTKETIKFLQAISHPTRLRVLRALRIKELCVCVLVALMKIKYSKLSYHLKILKKAGLVESEKRKNFLIYRLTGLGRKVLADLERPSEDQGRQL</sequence>
<dbReference type="SUPFAM" id="SSF46785">
    <property type="entry name" value="Winged helix' DNA-binding domain"/>
    <property type="match status" value="1"/>
</dbReference>
<name>A0A147JVM2_HADYE</name>
<dbReference type="InterPro" id="IPR036388">
    <property type="entry name" value="WH-like_DNA-bd_sf"/>
</dbReference>
<feature type="domain" description="HTH arsR-type" evidence="4">
    <location>
        <begin position="30"/>
        <end position="123"/>
    </location>
</feature>
<evidence type="ECO:0000256" key="1">
    <source>
        <dbReference type="ARBA" id="ARBA00023015"/>
    </source>
</evidence>
<comment type="caution">
    <text evidence="5">The sequence shown here is derived from an EMBL/GenBank/DDBJ whole genome shotgun (WGS) entry which is preliminary data.</text>
</comment>
<dbReference type="PROSITE" id="PS50987">
    <property type="entry name" value="HTH_ARSR_2"/>
    <property type="match status" value="1"/>
</dbReference>
<dbReference type="Pfam" id="PF01022">
    <property type="entry name" value="HTH_5"/>
    <property type="match status" value="1"/>
</dbReference>
<dbReference type="STRING" id="1776334.APZ16_04930"/>
<dbReference type="InterPro" id="IPR051011">
    <property type="entry name" value="Metal_resp_trans_reg"/>
</dbReference>
<dbReference type="InterPro" id="IPR001845">
    <property type="entry name" value="HTH_ArsR_DNA-bd_dom"/>
</dbReference>
<dbReference type="InterPro" id="IPR011991">
    <property type="entry name" value="ArsR-like_HTH"/>
</dbReference>
<dbReference type="EMBL" id="LQMQ01000039">
    <property type="protein sequence ID" value="KUO40532.1"/>
    <property type="molecule type" value="Genomic_DNA"/>
</dbReference>
<proteinExistence type="predicted"/>
<evidence type="ECO:0000256" key="2">
    <source>
        <dbReference type="ARBA" id="ARBA00023125"/>
    </source>
</evidence>
<keyword evidence="1" id="KW-0805">Transcription regulation</keyword>
<dbReference type="SMART" id="SM00418">
    <property type="entry name" value="HTH_ARSR"/>
    <property type="match status" value="1"/>
</dbReference>
<accession>A0A147JVM2</accession>
<dbReference type="GO" id="GO:0003700">
    <property type="term" value="F:DNA-binding transcription factor activity"/>
    <property type="evidence" value="ECO:0007669"/>
    <property type="project" value="InterPro"/>
</dbReference>
<evidence type="ECO:0000313" key="6">
    <source>
        <dbReference type="Proteomes" id="UP000074294"/>
    </source>
</evidence>
<evidence type="ECO:0000313" key="5">
    <source>
        <dbReference type="EMBL" id="KUO40532.1"/>
    </source>
</evidence>
<dbReference type="PRINTS" id="PR00778">
    <property type="entry name" value="HTHARSR"/>
</dbReference>
<evidence type="ECO:0000259" key="4">
    <source>
        <dbReference type="PROSITE" id="PS50987"/>
    </source>
</evidence>
<dbReference type="Gene3D" id="1.10.10.10">
    <property type="entry name" value="Winged helix-like DNA-binding domain superfamily/Winged helix DNA-binding domain"/>
    <property type="match status" value="1"/>
</dbReference>
<dbReference type="NCBIfam" id="NF033788">
    <property type="entry name" value="HTH_metalloreg"/>
    <property type="match status" value="1"/>
</dbReference>
<keyword evidence="2" id="KW-0238">DNA-binding</keyword>
<organism evidence="5 6">
    <name type="scientific">Hadarchaeum yellowstonense</name>
    <dbReference type="NCBI Taxonomy" id="1776334"/>
    <lineage>
        <taxon>Archaea</taxon>
        <taxon>Methanobacteriati</taxon>
        <taxon>Candidatus Hadarchaeota</taxon>
        <taxon>Candidatus Hadarchaeia</taxon>
        <taxon>Candidatus Hadarchaeales</taxon>
        <taxon>Candidatus Hadarchaeaceae</taxon>
        <taxon>Candidatus Hadarchaeum</taxon>
    </lineage>
</organism>
<dbReference type="AlphaFoldDB" id="A0A147JVM2"/>
<dbReference type="InterPro" id="IPR036390">
    <property type="entry name" value="WH_DNA-bd_sf"/>
</dbReference>